<name>A0A7G6YB81_9MICO</name>
<evidence type="ECO:0000313" key="2">
    <source>
        <dbReference type="Proteomes" id="UP000515511"/>
    </source>
</evidence>
<protein>
    <submittedName>
        <fullName evidence="1">DUF1059 domain-containing protein</fullName>
    </submittedName>
</protein>
<dbReference type="Pfam" id="PF06348">
    <property type="entry name" value="DUF1059"/>
    <property type="match status" value="1"/>
</dbReference>
<sequence>MTRIIRCECGYIARGETDAEVVDDISAHMRSDHPALFQAVAREDLLGWIQLE</sequence>
<dbReference type="Proteomes" id="UP000515511">
    <property type="component" value="Chromosome"/>
</dbReference>
<evidence type="ECO:0000313" key="1">
    <source>
        <dbReference type="EMBL" id="QNE35746.1"/>
    </source>
</evidence>
<organism evidence="1 2">
    <name type="scientific">Leifsonia shinshuensis</name>
    <dbReference type="NCBI Taxonomy" id="150026"/>
    <lineage>
        <taxon>Bacteria</taxon>
        <taxon>Bacillati</taxon>
        <taxon>Actinomycetota</taxon>
        <taxon>Actinomycetes</taxon>
        <taxon>Micrococcales</taxon>
        <taxon>Microbacteriaceae</taxon>
        <taxon>Leifsonia</taxon>
    </lineage>
</organism>
<dbReference type="RefSeq" id="WP_185275210.1">
    <property type="nucleotide sequence ID" value="NZ_CP043641.1"/>
</dbReference>
<dbReference type="EMBL" id="CP043641">
    <property type="protein sequence ID" value="QNE35746.1"/>
    <property type="molecule type" value="Genomic_DNA"/>
</dbReference>
<proteinExistence type="predicted"/>
<dbReference type="InterPro" id="IPR009409">
    <property type="entry name" value="DUF1059"/>
</dbReference>
<accession>A0A7G6YB81</accession>
<dbReference type="AlphaFoldDB" id="A0A7G6YB81"/>
<reference evidence="2" key="1">
    <citation type="submission" date="2019-09" db="EMBL/GenBank/DDBJ databases">
        <title>Antimicrobial potential of Antarctic Bacteria.</title>
        <authorList>
            <person name="Benaud N."/>
            <person name="Edwards R.J."/>
            <person name="Ferrari B.C."/>
        </authorList>
    </citation>
    <scope>NUCLEOTIDE SEQUENCE [LARGE SCALE GENOMIC DNA]</scope>
    <source>
        <strain evidence="2">INR9</strain>
    </source>
</reference>
<dbReference type="KEGG" id="lse:F1C12_11830"/>
<gene>
    <name evidence="1" type="ORF">F1C12_11830</name>
</gene>